<keyword evidence="2" id="KW-1185">Reference proteome</keyword>
<sequence length="75" mass="7647">MSPSSYNSCQDGKNRVHGIAPIGSSIRREGQESTSVAVAAPTTQATAPASFTAAGDIAGRYLSARDGLPPFPALI</sequence>
<evidence type="ECO:0000313" key="1">
    <source>
        <dbReference type="EMBL" id="PKI65447.1"/>
    </source>
</evidence>
<gene>
    <name evidence="1" type="ORF">CRG98_014186</name>
</gene>
<name>A0A2I0KA84_PUNGR</name>
<evidence type="ECO:0000313" key="2">
    <source>
        <dbReference type="Proteomes" id="UP000233551"/>
    </source>
</evidence>
<protein>
    <submittedName>
        <fullName evidence="1">Uncharacterized protein</fullName>
    </submittedName>
</protein>
<dbReference type="AlphaFoldDB" id="A0A2I0KA84"/>
<reference evidence="1 2" key="1">
    <citation type="submission" date="2017-11" db="EMBL/GenBank/DDBJ databases">
        <title>De-novo sequencing of pomegranate (Punica granatum L.) genome.</title>
        <authorList>
            <person name="Akparov Z."/>
            <person name="Amiraslanov A."/>
            <person name="Hajiyeva S."/>
            <person name="Abbasov M."/>
            <person name="Kaur K."/>
            <person name="Hamwieh A."/>
            <person name="Solovyev V."/>
            <person name="Salamov A."/>
            <person name="Braich B."/>
            <person name="Kosarev P."/>
            <person name="Mahmoud A."/>
            <person name="Hajiyev E."/>
            <person name="Babayeva S."/>
            <person name="Izzatullayeva V."/>
            <person name="Mammadov A."/>
            <person name="Mammadov A."/>
            <person name="Sharifova S."/>
            <person name="Ojaghi J."/>
            <person name="Eynullazada K."/>
            <person name="Bayramov B."/>
            <person name="Abdulazimova A."/>
            <person name="Shahmuradov I."/>
        </authorList>
    </citation>
    <scope>NUCLEOTIDE SEQUENCE [LARGE SCALE GENOMIC DNA]</scope>
    <source>
        <strain evidence="2">cv. AG2017</strain>
        <tissue evidence="1">Leaf</tissue>
    </source>
</reference>
<proteinExistence type="predicted"/>
<organism evidence="1 2">
    <name type="scientific">Punica granatum</name>
    <name type="common">Pomegranate</name>
    <dbReference type="NCBI Taxonomy" id="22663"/>
    <lineage>
        <taxon>Eukaryota</taxon>
        <taxon>Viridiplantae</taxon>
        <taxon>Streptophyta</taxon>
        <taxon>Embryophyta</taxon>
        <taxon>Tracheophyta</taxon>
        <taxon>Spermatophyta</taxon>
        <taxon>Magnoliopsida</taxon>
        <taxon>eudicotyledons</taxon>
        <taxon>Gunneridae</taxon>
        <taxon>Pentapetalae</taxon>
        <taxon>rosids</taxon>
        <taxon>malvids</taxon>
        <taxon>Myrtales</taxon>
        <taxon>Lythraceae</taxon>
        <taxon>Punica</taxon>
    </lineage>
</organism>
<accession>A0A2I0KA84</accession>
<comment type="caution">
    <text evidence="1">The sequence shown here is derived from an EMBL/GenBank/DDBJ whole genome shotgun (WGS) entry which is preliminary data.</text>
</comment>
<dbReference type="Proteomes" id="UP000233551">
    <property type="component" value="Unassembled WGS sequence"/>
</dbReference>
<dbReference type="EMBL" id="PGOL01000751">
    <property type="protein sequence ID" value="PKI65447.1"/>
    <property type="molecule type" value="Genomic_DNA"/>
</dbReference>